<dbReference type="AlphaFoldDB" id="A0AAW0F0Y2"/>
<accession>A0AAW0F0Y2</accession>
<organism evidence="2 3">
    <name type="scientific">Novymonas esmeraldas</name>
    <dbReference type="NCBI Taxonomy" id="1808958"/>
    <lineage>
        <taxon>Eukaryota</taxon>
        <taxon>Discoba</taxon>
        <taxon>Euglenozoa</taxon>
        <taxon>Kinetoplastea</taxon>
        <taxon>Metakinetoplastina</taxon>
        <taxon>Trypanosomatida</taxon>
        <taxon>Trypanosomatidae</taxon>
        <taxon>Novymonas</taxon>
    </lineage>
</organism>
<evidence type="ECO:0000256" key="1">
    <source>
        <dbReference type="SAM" id="MobiDB-lite"/>
    </source>
</evidence>
<name>A0AAW0F0Y2_9TRYP</name>
<feature type="region of interest" description="Disordered" evidence="1">
    <location>
        <begin position="112"/>
        <end position="157"/>
    </location>
</feature>
<evidence type="ECO:0000313" key="2">
    <source>
        <dbReference type="EMBL" id="KAK7199462.1"/>
    </source>
</evidence>
<evidence type="ECO:0000313" key="3">
    <source>
        <dbReference type="Proteomes" id="UP001430356"/>
    </source>
</evidence>
<proteinExistence type="predicted"/>
<dbReference type="EMBL" id="JAECZO010000410">
    <property type="protein sequence ID" value="KAK7199462.1"/>
    <property type="molecule type" value="Genomic_DNA"/>
</dbReference>
<evidence type="ECO:0008006" key="4">
    <source>
        <dbReference type="Google" id="ProtNLM"/>
    </source>
</evidence>
<reference evidence="2 3" key="1">
    <citation type="journal article" date="2021" name="MBio">
        <title>A New Model Trypanosomatid, Novymonas esmeraldas: Genomic Perception of Its 'Candidatus Pandoraea novymonadis' Endosymbiont.</title>
        <authorList>
            <person name="Zakharova A."/>
            <person name="Saura A."/>
            <person name="Butenko A."/>
            <person name="Podesvova L."/>
            <person name="Warmusova S."/>
            <person name="Kostygov A.Y."/>
            <person name="Nenarokova A."/>
            <person name="Lukes J."/>
            <person name="Opperdoes F.R."/>
            <person name="Yurchenko V."/>
        </authorList>
    </citation>
    <scope>NUCLEOTIDE SEQUENCE [LARGE SCALE GENOMIC DNA]</scope>
    <source>
        <strain evidence="2 3">E262AT.01</strain>
    </source>
</reference>
<gene>
    <name evidence="2" type="ORF">NESM_000922000</name>
</gene>
<protein>
    <recommendedName>
        <fullName evidence="4">Integrase</fullName>
    </recommendedName>
</protein>
<keyword evidence="3" id="KW-1185">Reference proteome</keyword>
<dbReference type="Proteomes" id="UP001430356">
    <property type="component" value="Unassembled WGS sequence"/>
</dbReference>
<sequence>MRDGLWAHRTWKQMESLWTRFHVYAAQRGLSASDQTATVSVHDLDAAPTTKVGYANSLAYLFRKMGLPLRESEDTTRNRSGDGVAPFPYTKHLRSRARLLWASRARNRSACASPCSLHGRRPHAGTTWRGSRNARCCQPRRRRSSSTSVPLRKTSRTRPFRPEMLAAIRGELTDTIAEYLSRRLGSRRMAKDTRLFPHPTQEIRELLRPAGYKAHSIKRGAPTHVTQQMVSTSLPLHLVGVLARHASSTSNIAPVTLRCLQDVRAAARLIGTGNLTALL</sequence>
<comment type="caution">
    <text evidence="2">The sequence shown here is derived from an EMBL/GenBank/DDBJ whole genome shotgun (WGS) entry which is preliminary data.</text>
</comment>